<keyword evidence="2" id="KW-1185">Reference proteome</keyword>
<dbReference type="KEGG" id="htq:FRZ44_52030"/>
<dbReference type="SUPFAM" id="SSF159275">
    <property type="entry name" value="PA1994-like"/>
    <property type="match status" value="1"/>
</dbReference>
<dbReference type="InterPro" id="IPR009467">
    <property type="entry name" value="Glycolipid-bd_prot_put"/>
</dbReference>
<protein>
    <submittedName>
        <fullName evidence="1">Uncharacterized protein</fullName>
    </submittedName>
</protein>
<evidence type="ECO:0000313" key="1">
    <source>
        <dbReference type="EMBL" id="QEX19888.1"/>
    </source>
</evidence>
<dbReference type="AlphaFoldDB" id="A0A5J6MQQ5"/>
<gene>
    <name evidence="1" type="ORF">FRZ44_52030</name>
</gene>
<evidence type="ECO:0000313" key="2">
    <source>
        <dbReference type="Proteomes" id="UP000326202"/>
    </source>
</evidence>
<dbReference type="RefSeq" id="WP_151179910.1">
    <property type="nucleotide sequence ID" value="NZ_CP042906.1"/>
</dbReference>
<accession>A0A5J6MQQ5</accession>
<organism evidence="1 2">
    <name type="scientific">Hypericibacter terrae</name>
    <dbReference type="NCBI Taxonomy" id="2602015"/>
    <lineage>
        <taxon>Bacteria</taxon>
        <taxon>Pseudomonadati</taxon>
        <taxon>Pseudomonadota</taxon>
        <taxon>Alphaproteobacteria</taxon>
        <taxon>Rhodospirillales</taxon>
        <taxon>Dongiaceae</taxon>
        <taxon>Hypericibacter</taxon>
    </lineage>
</organism>
<dbReference type="Proteomes" id="UP000326202">
    <property type="component" value="Chromosome"/>
</dbReference>
<dbReference type="Pfam" id="PF06475">
    <property type="entry name" value="Glycolipid_bind"/>
    <property type="match status" value="1"/>
</dbReference>
<sequence length="200" mass="22216">MTLPGGSLLPPERNYFWASIPGPGVEQLRLRLDPVENVAHGLVMGVEDGEPFRLQYKIKWGSNWRIRKVALEAQTMAGLAERSLKSDGRGNWQGDQGEPLPELEGCFDIDISVTPFTNVFPVRRLELAPGKSAEIKVAYIAAPALAVKPVTQRYTCREQGKGRHVVTYEGYPSGFKADLPLDADGLVLDYPELFRRLAPR</sequence>
<dbReference type="EMBL" id="CP042906">
    <property type="protein sequence ID" value="QEX19888.1"/>
    <property type="molecule type" value="Genomic_DNA"/>
</dbReference>
<name>A0A5J6MQQ5_9PROT</name>
<dbReference type="OrthoDB" id="7347529at2"/>
<proteinExistence type="predicted"/>
<reference evidence="1 2" key="1">
    <citation type="submission" date="2019-08" db="EMBL/GenBank/DDBJ databases">
        <title>Hyperibacter terrae gen. nov., sp. nov. and Hyperibacter viscosus sp. nov., two new members in the family Rhodospirillaceae isolated from the rhizosphere of Hypericum perforatum.</title>
        <authorList>
            <person name="Noviana Z."/>
        </authorList>
    </citation>
    <scope>NUCLEOTIDE SEQUENCE [LARGE SCALE GENOMIC DNA]</scope>
    <source>
        <strain evidence="1 2">R5913</strain>
    </source>
</reference>